<reference evidence="1 2" key="1">
    <citation type="submission" date="2021-02" db="EMBL/GenBank/DDBJ databases">
        <title>Alicyclobacillus curvatus sp. nov. and Alicyclobacillus mengziensis sp. nov., two acidophilic bacteria isolated from acid mine drainage.</title>
        <authorList>
            <person name="Huang Y."/>
        </authorList>
    </citation>
    <scope>NUCLEOTIDE SEQUENCE [LARGE SCALE GENOMIC DNA]</scope>
    <source>
        <strain evidence="1 2">S30H14</strain>
    </source>
</reference>
<proteinExistence type="predicted"/>
<dbReference type="RefSeq" id="WP_206655668.1">
    <property type="nucleotide sequence ID" value="NZ_CP071182.1"/>
</dbReference>
<accession>A0A9X7VWG2</accession>
<dbReference type="EMBL" id="CP071182">
    <property type="protein sequence ID" value="QSO46299.1"/>
    <property type="molecule type" value="Genomic_DNA"/>
</dbReference>
<sequence length="83" mass="8731">MPVFAFGGAINSNSPQQNAVGVTIGQYHSSGWDANMKLNISEGGLYGIFNGQFGSISVTYDNFEVVDAVVNDQDQKPMVGGNG</sequence>
<evidence type="ECO:0000313" key="1">
    <source>
        <dbReference type="EMBL" id="QSO46299.1"/>
    </source>
</evidence>
<keyword evidence="2" id="KW-1185">Reference proteome</keyword>
<name>A0A9X7VWG2_9BACL</name>
<organism evidence="1 2">
    <name type="scientific">Alicyclobacillus mengziensis</name>
    <dbReference type="NCBI Taxonomy" id="2931921"/>
    <lineage>
        <taxon>Bacteria</taxon>
        <taxon>Bacillati</taxon>
        <taxon>Bacillota</taxon>
        <taxon>Bacilli</taxon>
        <taxon>Bacillales</taxon>
        <taxon>Alicyclobacillaceae</taxon>
        <taxon>Alicyclobacillus</taxon>
    </lineage>
</organism>
<evidence type="ECO:0000313" key="2">
    <source>
        <dbReference type="Proteomes" id="UP000663505"/>
    </source>
</evidence>
<dbReference type="KEGG" id="afx:JZ786_17605"/>
<dbReference type="Proteomes" id="UP000663505">
    <property type="component" value="Chromosome"/>
</dbReference>
<protein>
    <submittedName>
        <fullName evidence="1">Uncharacterized protein</fullName>
    </submittedName>
</protein>
<gene>
    <name evidence="1" type="ORF">JZ786_17605</name>
</gene>
<dbReference type="AlphaFoldDB" id="A0A9X7VWG2"/>